<dbReference type="EMBL" id="JAFNEN010000065">
    <property type="protein sequence ID" value="KAG8196702.1"/>
    <property type="molecule type" value="Genomic_DNA"/>
</dbReference>
<accession>A0AAV6VJG0</accession>
<sequence>MGYNFANPPYQNRDKDIGVRINPGGQCVINHFWPCVWPGLDGHNKAEEDDNPDEPVSAALVIRRVVPATKSVLSALFHGLIANGPQGIFAESTEYCIMGVRG</sequence>
<proteinExistence type="predicted"/>
<comment type="caution">
    <text evidence="1">The sequence shown here is derived from an EMBL/GenBank/DDBJ whole genome shotgun (WGS) entry which is preliminary data.</text>
</comment>
<dbReference type="Proteomes" id="UP000827092">
    <property type="component" value="Unassembled WGS sequence"/>
</dbReference>
<gene>
    <name evidence="1" type="ORF">JTE90_023211</name>
</gene>
<evidence type="ECO:0000313" key="1">
    <source>
        <dbReference type="EMBL" id="KAG8196702.1"/>
    </source>
</evidence>
<evidence type="ECO:0000313" key="2">
    <source>
        <dbReference type="Proteomes" id="UP000827092"/>
    </source>
</evidence>
<organism evidence="1 2">
    <name type="scientific">Oedothorax gibbosus</name>
    <dbReference type="NCBI Taxonomy" id="931172"/>
    <lineage>
        <taxon>Eukaryota</taxon>
        <taxon>Metazoa</taxon>
        <taxon>Ecdysozoa</taxon>
        <taxon>Arthropoda</taxon>
        <taxon>Chelicerata</taxon>
        <taxon>Arachnida</taxon>
        <taxon>Araneae</taxon>
        <taxon>Araneomorphae</taxon>
        <taxon>Entelegynae</taxon>
        <taxon>Araneoidea</taxon>
        <taxon>Linyphiidae</taxon>
        <taxon>Erigoninae</taxon>
        <taxon>Oedothorax</taxon>
    </lineage>
</organism>
<keyword evidence="2" id="KW-1185">Reference proteome</keyword>
<reference evidence="1 2" key="1">
    <citation type="journal article" date="2022" name="Nat. Ecol. Evol.">
        <title>A masculinizing supergene underlies an exaggerated male reproductive morph in a spider.</title>
        <authorList>
            <person name="Hendrickx F."/>
            <person name="De Corte Z."/>
            <person name="Sonet G."/>
            <person name="Van Belleghem S.M."/>
            <person name="Kostlbacher S."/>
            <person name="Vangestel C."/>
        </authorList>
    </citation>
    <scope>NUCLEOTIDE SEQUENCE [LARGE SCALE GENOMIC DNA]</scope>
    <source>
        <strain evidence="1">W744_W776</strain>
    </source>
</reference>
<dbReference type="AlphaFoldDB" id="A0AAV6VJG0"/>
<name>A0AAV6VJG0_9ARAC</name>
<protein>
    <submittedName>
        <fullName evidence="1">Uncharacterized protein</fullName>
    </submittedName>
</protein>